<name>X0YCJ5_9ZZZZ</name>
<gene>
    <name evidence="1" type="ORF">S01H4_18678</name>
</gene>
<reference evidence="1" key="1">
    <citation type="journal article" date="2014" name="Front. Microbiol.">
        <title>High frequency of phylogenetically diverse reductive dehalogenase-homologous genes in deep subseafloor sedimentary metagenomes.</title>
        <authorList>
            <person name="Kawai M."/>
            <person name="Futagami T."/>
            <person name="Toyoda A."/>
            <person name="Takaki Y."/>
            <person name="Nishi S."/>
            <person name="Hori S."/>
            <person name="Arai W."/>
            <person name="Tsubouchi T."/>
            <person name="Morono Y."/>
            <person name="Uchiyama I."/>
            <person name="Ito T."/>
            <person name="Fujiyama A."/>
            <person name="Inagaki F."/>
            <person name="Takami H."/>
        </authorList>
    </citation>
    <scope>NUCLEOTIDE SEQUENCE</scope>
    <source>
        <strain evidence="1">Expedition CK06-06</strain>
    </source>
</reference>
<dbReference type="EMBL" id="BART01008283">
    <property type="protein sequence ID" value="GAG53579.1"/>
    <property type="molecule type" value="Genomic_DNA"/>
</dbReference>
<accession>X0YCJ5</accession>
<organism evidence="1">
    <name type="scientific">marine sediment metagenome</name>
    <dbReference type="NCBI Taxonomy" id="412755"/>
    <lineage>
        <taxon>unclassified sequences</taxon>
        <taxon>metagenomes</taxon>
        <taxon>ecological metagenomes</taxon>
    </lineage>
</organism>
<protein>
    <submittedName>
        <fullName evidence="1">Uncharacterized protein</fullName>
    </submittedName>
</protein>
<evidence type="ECO:0000313" key="1">
    <source>
        <dbReference type="EMBL" id="GAG53579.1"/>
    </source>
</evidence>
<proteinExistence type="predicted"/>
<comment type="caution">
    <text evidence="1">The sequence shown here is derived from an EMBL/GenBank/DDBJ whole genome shotgun (WGS) entry which is preliminary data.</text>
</comment>
<dbReference type="AlphaFoldDB" id="X0YCJ5"/>
<sequence length="103" mass="11536">MRVVTLARTPLSESNLAYNVMEHGTGGLHIKNTRLWRGPWPEGSVEAPGLWPANVLLMHRPTCKLVDWSAEVTYLNRWEDGAKPFGNGAGHAYKSHLIQSRQC</sequence>